<dbReference type="KEGG" id="ntr:B0W44_13005"/>
<gene>
    <name evidence="2" type="ORF">B0W44_13005</name>
</gene>
<keyword evidence="3" id="KW-1185">Reference proteome</keyword>
<accession>A0A1U9K946</accession>
<dbReference type="Proteomes" id="UP000188603">
    <property type="component" value="Chromosome"/>
</dbReference>
<keyword evidence="1" id="KW-1133">Transmembrane helix</keyword>
<organism evidence="2 3">
    <name type="scientific">Novibacillus thermophilus</name>
    <dbReference type="NCBI Taxonomy" id="1471761"/>
    <lineage>
        <taxon>Bacteria</taxon>
        <taxon>Bacillati</taxon>
        <taxon>Bacillota</taxon>
        <taxon>Bacilli</taxon>
        <taxon>Bacillales</taxon>
        <taxon>Thermoactinomycetaceae</taxon>
        <taxon>Novibacillus</taxon>
    </lineage>
</organism>
<keyword evidence="1" id="KW-0472">Membrane</keyword>
<feature type="transmembrane region" description="Helical" evidence="1">
    <location>
        <begin position="36"/>
        <end position="53"/>
    </location>
</feature>
<proteinExistence type="predicted"/>
<reference evidence="2 3" key="1">
    <citation type="journal article" date="2015" name="Int. J. Syst. Evol. Microbiol.">
        <title>Novibacillus thermophilus gen. nov., sp. nov., a Gram-staining-negative and moderately thermophilic member of the family Thermoactinomycetaceae.</title>
        <authorList>
            <person name="Yang G."/>
            <person name="Chen J."/>
            <person name="Zhou S."/>
        </authorList>
    </citation>
    <scope>NUCLEOTIDE SEQUENCE [LARGE SCALE GENOMIC DNA]</scope>
    <source>
        <strain evidence="2 3">SG-1</strain>
    </source>
</reference>
<keyword evidence="1" id="KW-0812">Transmembrane</keyword>
<evidence type="ECO:0008006" key="4">
    <source>
        <dbReference type="Google" id="ProtNLM"/>
    </source>
</evidence>
<evidence type="ECO:0000313" key="3">
    <source>
        <dbReference type="Proteomes" id="UP000188603"/>
    </source>
</evidence>
<dbReference type="RefSeq" id="WP_077720402.1">
    <property type="nucleotide sequence ID" value="NZ_CP019699.1"/>
</dbReference>
<dbReference type="Pfam" id="PF14038">
    <property type="entry name" value="YqzE"/>
    <property type="match status" value="1"/>
</dbReference>
<sequence>MSSNDYVQYLTERFVRYLETPREERKMRRKDRQRNRWSRVWFGDLLFGLHMFWQNRKNRRKRNVIR</sequence>
<evidence type="ECO:0000313" key="2">
    <source>
        <dbReference type="EMBL" id="AQS56541.1"/>
    </source>
</evidence>
<dbReference type="STRING" id="1471761.B0W44_13005"/>
<evidence type="ECO:0000256" key="1">
    <source>
        <dbReference type="SAM" id="Phobius"/>
    </source>
</evidence>
<dbReference type="AlphaFoldDB" id="A0A1U9K946"/>
<dbReference type="EMBL" id="CP019699">
    <property type="protein sequence ID" value="AQS56541.1"/>
    <property type="molecule type" value="Genomic_DNA"/>
</dbReference>
<dbReference type="InterPro" id="IPR025622">
    <property type="entry name" value="YqzE"/>
</dbReference>
<protein>
    <recommendedName>
        <fullName evidence="4">YqzE family protein</fullName>
    </recommendedName>
</protein>
<name>A0A1U9K946_9BACL</name>